<accession>A0A9P8NW70</accession>
<dbReference type="Proteomes" id="UP000769157">
    <property type="component" value="Unassembled WGS sequence"/>
</dbReference>
<keyword evidence="2" id="KW-1185">Reference proteome</keyword>
<dbReference type="EMBL" id="JAEUBE010000504">
    <property type="protein sequence ID" value="KAH3660327.1"/>
    <property type="molecule type" value="Genomic_DNA"/>
</dbReference>
<proteinExistence type="predicted"/>
<dbReference type="RefSeq" id="XP_046058030.1">
    <property type="nucleotide sequence ID" value="XM_046208251.1"/>
</dbReference>
<sequence>MVVQPSTIAASIDVHRMLEYENSFWPKYRNALKLAKVARTNATDPSTVLFVPGQRLAPRRLPTREAIESPNPTVMIPATASWDLESNQIGRAAPSTR</sequence>
<protein>
    <submittedName>
        <fullName evidence="1">Uncharacterized protein</fullName>
    </submittedName>
</protein>
<evidence type="ECO:0000313" key="1">
    <source>
        <dbReference type="EMBL" id="KAH3660327.1"/>
    </source>
</evidence>
<dbReference type="AlphaFoldDB" id="A0A9P8NW70"/>
<name>A0A9P8NW70_9ASCO</name>
<dbReference type="GeneID" id="70238877"/>
<reference evidence="1" key="2">
    <citation type="submission" date="2021-01" db="EMBL/GenBank/DDBJ databases">
        <authorList>
            <person name="Schikora-Tamarit M.A."/>
        </authorList>
    </citation>
    <scope>NUCLEOTIDE SEQUENCE</scope>
    <source>
        <strain evidence="1">CBS6075</strain>
    </source>
</reference>
<reference evidence="1" key="1">
    <citation type="journal article" date="2021" name="Open Biol.">
        <title>Shared evolutionary footprints suggest mitochondrial oxidative damage underlies multiple complex I losses in fungi.</title>
        <authorList>
            <person name="Schikora-Tamarit M.A."/>
            <person name="Marcet-Houben M."/>
            <person name="Nosek J."/>
            <person name="Gabaldon T."/>
        </authorList>
    </citation>
    <scope>NUCLEOTIDE SEQUENCE</scope>
    <source>
        <strain evidence="1">CBS6075</strain>
    </source>
</reference>
<organism evidence="1 2">
    <name type="scientific">Ogataea philodendri</name>
    <dbReference type="NCBI Taxonomy" id="1378263"/>
    <lineage>
        <taxon>Eukaryota</taxon>
        <taxon>Fungi</taxon>
        <taxon>Dikarya</taxon>
        <taxon>Ascomycota</taxon>
        <taxon>Saccharomycotina</taxon>
        <taxon>Pichiomycetes</taxon>
        <taxon>Pichiales</taxon>
        <taxon>Pichiaceae</taxon>
        <taxon>Ogataea</taxon>
    </lineage>
</organism>
<comment type="caution">
    <text evidence="1">The sequence shown here is derived from an EMBL/GenBank/DDBJ whole genome shotgun (WGS) entry which is preliminary data.</text>
</comment>
<evidence type="ECO:0000313" key="2">
    <source>
        <dbReference type="Proteomes" id="UP000769157"/>
    </source>
</evidence>
<gene>
    <name evidence="1" type="ORF">OGAPHI_006913</name>
</gene>